<dbReference type="RefSeq" id="XP_024312984.1">
    <property type="nucleotide sequence ID" value="XM_024457216.1"/>
</dbReference>
<dbReference type="GO" id="GO:0045292">
    <property type="term" value="P:mRNA cis splicing, via spliceosome"/>
    <property type="evidence" value="ECO:0007669"/>
    <property type="project" value="InterPro"/>
</dbReference>
<evidence type="ECO:0000313" key="4">
    <source>
        <dbReference type="Proteomes" id="UP000008810"/>
    </source>
</evidence>
<sequence>MCPEALSSAAKPKRAKRKRPEADLMRHRGGHCFKRPRRAVEEEWDEELPFVVKRRSRRPNPPTHRAPNLCPEALSPVAKPRRSKRKRLEADLKRHGGGERSKRPRRMGTEEKLPIVVKWRTREEKESAGGVPEAEEEKKVEIGQQVASESQPAPDDEKGQHPKEYSYILYLEKEEEEHMRVQKEYIMDLEKEEEEHKRVQKVIYSSAYEEVASNKSGSMPKELCENVMGKLDKQEYIMALEKEEEEHKRVQKVIYSSAYEEVASNKSGSMPKELCENVMGKLDKQEYIMDLEKEEEEHKRVQKVIYSSAYEEVASNKSSSMPKELFENVMGKLDKQEYIMALEKEEEEHKRVQKEYILDLKKEEENHKRVQKIKDSSAYMAVASNRFGSMPKELFENMEEKVDKQHPTQIFVDIFGSHVSMQEDLGKVSVKSLIQTAFRRVGVNTNNFYSTCSGKYLDEDRILSHCQILKDSTIKVSSPTQGWQDPDI</sequence>
<dbReference type="Proteomes" id="UP000008810">
    <property type="component" value="Chromosome 1"/>
</dbReference>
<dbReference type="RefSeq" id="XP_014757668.1">
    <property type="nucleotide sequence ID" value="XM_014902182.2"/>
</dbReference>
<dbReference type="OrthoDB" id="187617at2759"/>
<dbReference type="EnsemblPlants" id="PNT77902">
    <property type="protein sequence ID" value="PNT77902"/>
    <property type="gene ID" value="BRADI_1g70226v3"/>
</dbReference>
<dbReference type="GO" id="GO:0005685">
    <property type="term" value="C:U1 snRNP"/>
    <property type="evidence" value="ECO:0000318"/>
    <property type="project" value="GO_Central"/>
</dbReference>
<dbReference type="InterPro" id="IPR029071">
    <property type="entry name" value="Ubiquitin-like_domsf"/>
</dbReference>
<dbReference type="InterPro" id="IPR039726">
    <property type="entry name" value="Prp40-like"/>
</dbReference>
<feature type="region of interest" description="Disordered" evidence="1">
    <location>
        <begin position="1"/>
        <end position="30"/>
    </location>
</feature>
<accession>A0A2K2DUE9</accession>
<name>A0A2K2DUE9_BRADI</name>
<dbReference type="Gramene" id="PNT77902">
    <property type="protein sequence ID" value="PNT77902"/>
    <property type="gene ID" value="BRADI_1g70226v3"/>
</dbReference>
<evidence type="ECO:0000313" key="3">
    <source>
        <dbReference type="EnsemblPlants" id="PNT77902"/>
    </source>
</evidence>
<dbReference type="ExpressionAtlas" id="A0A2K2DUE9">
    <property type="expression patterns" value="baseline"/>
</dbReference>
<reference evidence="2 3" key="1">
    <citation type="journal article" date="2010" name="Nature">
        <title>Genome sequencing and analysis of the model grass Brachypodium distachyon.</title>
        <authorList>
            <consortium name="International Brachypodium Initiative"/>
        </authorList>
    </citation>
    <scope>NUCLEOTIDE SEQUENCE [LARGE SCALE GENOMIC DNA]</scope>
    <source>
        <strain evidence="2">Bd21</strain>
        <strain evidence="3">cv. Bd21</strain>
    </source>
</reference>
<dbReference type="STRING" id="15368.A0A2K2DUE9"/>
<evidence type="ECO:0000256" key="1">
    <source>
        <dbReference type="SAM" id="MobiDB-lite"/>
    </source>
</evidence>
<evidence type="ECO:0008006" key="5">
    <source>
        <dbReference type="Google" id="ProtNLM"/>
    </source>
</evidence>
<dbReference type="RefSeq" id="XP_024312986.1">
    <property type="nucleotide sequence ID" value="XM_024457218.1"/>
</dbReference>
<dbReference type="RefSeq" id="XP_024312985.1">
    <property type="nucleotide sequence ID" value="XM_024457217.1"/>
</dbReference>
<reference evidence="2" key="2">
    <citation type="submission" date="2017-06" db="EMBL/GenBank/DDBJ databases">
        <title>WGS assembly of Brachypodium distachyon.</title>
        <authorList>
            <consortium name="The International Brachypodium Initiative"/>
            <person name="Lucas S."/>
            <person name="Harmon-Smith M."/>
            <person name="Lail K."/>
            <person name="Tice H."/>
            <person name="Grimwood J."/>
            <person name="Bruce D."/>
            <person name="Barry K."/>
            <person name="Shu S."/>
            <person name="Lindquist E."/>
            <person name="Wang M."/>
            <person name="Pitluck S."/>
            <person name="Vogel J.P."/>
            <person name="Garvin D.F."/>
            <person name="Mockler T.C."/>
            <person name="Schmutz J."/>
            <person name="Rokhsar D."/>
            <person name="Bevan M.W."/>
        </authorList>
    </citation>
    <scope>NUCLEOTIDE SEQUENCE</scope>
    <source>
        <strain evidence="2">Bd21</strain>
    </source>
</reference>
<dbReference type="SUPFAM" id="SSF54236">
    <property type="entry name" value="Ubiquitin-like"/>
    <property type="match status" value="1"/>
</dbReference>
<dbReference type="EMBL" id="CM000880">
    <property type="protein sequence ID" value="PNT77902.1"/>
    <property type="molecule type" value="Genomic_DNA"/>
</dbReference>
<keyword evidence="4" id="KW-1185">Reference proteome</keyword>
<dbReference type="GO" id="GO:0003723">
    <property type="term" value="F:RNA binding"/>
    <property type="evidence" value="ECO:0000318"/>
    <property type="project" value="GO_Central"/>
</dbReference>
<dbReference type="PANTHER" id="PTHR11864">
    <property type="entry name" value="PRE-MRNA-PROCESSING PROTEIN PRP40"/>
    <property type="match status" value="1"/>
</dbReference>
<dbReference type="KEGG" id="bdi:104581843"/>
<dbReference type="GO" id="GO:0071004">
    <property type="term" value="C:U2-type prespliceosome"/>
    <property type="evidence" value="ECO:0000318"/>
    <property type="project" value="GO_Central"/>
</dbReference>
<dbReference type="RefSeq" id="XP_024312983.1">
    <property type="nucleotide sequence ID" value="XM_024457215.1"/>
</dbReference>
<protein>
    <recommendedName>
        <fullName evidence="5">Ubiquitin-like domain-containing protein</fullName>
    </recommendedName>
</protein>
<organism evidence="2">
    <name type="scientific">Brachypodium distachyon</name>
    <name type="common">Purple false brome</name>
    <name type="synonym">Trachynia distachya</name>
    <dbReference type="NCBI Taxonomy" id="15368"/>
    <lineage>
        <taxon>Eukaryota</taxon>
        <taxon>Viridiplantae</taxon>
        <taxon>Streptophyta</taxon>
        <taxon>Embryophyta</taxon>
        <taxon>Tracheophyta</taxon>
        <taxon>Spermatophyta</taxon>
        <taxon>Magnoliopsida</taxon>
        <taxon>Liliopsida</taxon>
        <taxon>Poales</taxon>
        <taxon>Poaceae</taxon>
        <taxon>BOP clade</taxon>
        <taxon>Pooideae</taxon>
        <taxon>Stipodae</taxon>
        <taxon>Brachypodieae</taxon>
        <taxon>Brachypodium</taxon>
    </lineage>
</organism>
<dbReference type="GeneID" id="104581843"/>
<reference evidence="3" key="3">
    <citation type="submission" date="2018-08" db="UniProtKB">
        <authorList>
            <consortium name="EnsemblPlants"/>
        </authorList>
    </citation>
    <scope>IDENTIFICATION</scope>
    <source>
        <strain evidence="3">cv. Bd21</strain>
    </source>
</reference>
<dbReference type="PANTHER" id="PTHR11864:SF0">
    <property type="entry name" value="PRP40 PRE-MRNA PROCESSING FACTOR 40 HOMOLOG A (YEAST)"/>
    <property type="match status" value="1"/>
</dbReference>
<feature type="region of interest" description="Disordered" evidence="1">
    <location>
        <begin position="51"/>
        <end position="162"/>
    </location>
</feature>
<evidence type="ECO:0000313" key="2">
    <source>
        <dbReference type="EMBL" id="PNT77902.1"/>
    </source>
</evidence>
<proteinExistence type="predicted"/>
<gene>
    <name evidence="3" type="primary">LOC104581843</name>
    <name evidence="2" type="ORF">BRADI_1g70226v3</name>
</gene>
<dbReference type="GO" id="GO:0000398">
    <property type="term" value="P:mRNA splicing, via spliceosome"/>
    <property type="evidence" value="ECO:0000318"/>
    <property type="project" value="GO_Central"/>
</dbReference>
<feature type="compositionally biased region" description="Basic and acidic residues" evidence="1">
    <location>
        <begin position="88"/>
        <end position="113"/>
    </location>
</feature>
<dbReference type="AlphaFoldDB" id="A0A2K2DUE9"/>
<dbReference type="RefSeq" id="XP_024312982.1">
    <property type="nucleotide sequence ID" value="XM_024457214.1"/>
</dbReference>